<name>A0A165NJ96_9APHY</name>
<evidence type="ECO:0000313" key="2">
    <source>
        <dbReference type="EMBL" id="KZT67034.1"/>
    </source>
</evidence>
<keyword evidence="3" id="KW-1185">Reference proteome</keyword>
<keyword evidence="1" id="KW-0472">Membrane</keyword>
<keyword evidence="1" id="KW-1133">Transmembrane helix</keyword>
<evidence type="ECO:0000313" key="3">
    <source>
        <dbReference type="Proteomes" id="UP000076727"/>
    </source>
</evidence>
<organism evidence="2 3">
    <name type="scientific">Daedalea quercina L-15889</name>
    <dbReference type="NCBI Taxonomy" id="1314783"/>
    <lineage>
        <taxon>Eukaryota</taxon>
        <taxon>Fungi</taxon>
        <taxon>Dikarya</taxon>
        <taxon>Basidiomycota</taxon>
        <taxon>Agaricomycotina</taxon>
        <taxon>Agaricomycetes</taxon>
        <taxon>Polyporales</taxon>
        <taxon>Fomitopsis</taxon>
    </lineage>
</organism>
<evidence type="ECO:0000256" key="1">
    <source>
        <dbReference type="SAM" id="Phobius"/>
    </source>
</evidence>
<proteinExistence type="predicted"/>
<accession>A0A165NJ96</accession>
<dbReference type="AlphaFoldDB" id="A0A165NJ96"/>
<sequence>MCTDIEPRYDYHDEVPMRWLVLDYVTLICILVQATSYRLRRSWTRDWLIFKAK</sequence>
<gene>
    <name evidence="2" type="ORF">DAEQUDRAFT_729629</name>
</gene>
<protein>
    <submittedName>
        <fullName evidence="2">Uncharacterized protein</fullName>
    </submittedName>
</protein>
<feature type="transmembrane region" description="Helical" evidence="1">
    <location>
        <begin position="19"/>
        <end position="39"/>
    </location>
</feature>
<dbReference type="EMBL" id="KV429081">
    <property type="protein sequence ID" value="KZT67034.1"/>
    <property type="molecule type" value="Genomic_DNA"/>
</dbReference>
<dbReference type="Proteomes" id="UP000076727">
    <property type="component" value="Unassembled WGS sequence"/>
</dbReference>
<reference evidence="2 3" key="1">
    <citation type="journal article" date="2016" name="Mol. Biol. Evol.">
        <title>Comparative Genomics of Early-Diverging Mushroom-Forming Fungi Provides Insights into the Origins of Lignocellulose Decay Capabilities.</title>
        <authorList>
            <person name="Nagy L.G."/>
            <person name="Riley R."/>
            <person name="Tritt A."/>
            <person name="Adam C."/>
            <person name="Daum C."/>
            <person name="Floudas D."/>
            <person name="Sun H."/>
            <person name="Yadav J.S."/>
            <person name="Pangilinan J."/>
            <person name="Larsson K.H."/>
            <person name="Matsuura K."/>
            <person name="Barry K."/>
            <person name="Labutti K."/>
            <person name="Kuo R."/>
            <person name="Ohm R.A."/>
            <person name="Bhattacharya S.S."/>
            <person name="Shirouzu T."/>
            <person name="Yoshinaga Y."/>
            <person name="Martin F.M."/>
            <person name="Grigoriev I.V."/>
            <person name="Hibbett D.S."/>
        </authorList>
    </citation>
    <scope>NUCLEOTIDE SEQUENCE [LARGE SCALE GENOMIC DNA]</scope>
    <source>
        <strain evidence="2 3">L-15889</strain>
    </source>
</reference>
<keyword evidence="1" id="KW-0812">Transmembrane</keyword>